<evidence type="ECO:0000256" key="2">
    <source>
        <dbReference type="SAM" id="Coils"/>
    </source>
</evidence>
<gene>
    <name evidence="4" type="primary">cfap73</name>
</gene>
<feature type="domain" description="DUF4200" evidence="3">
    <location>
        <begin position="37"/>
        <end position="154"/>
    </location>
</feature>
<dbReference type="CTD" id="387885"/>
<reference evidence="4" key="1">
    <citation type="submission" date="2025-08" db="UniProtKB">
        <authorList>
            <consortium name="RefSeq"/>
        </authorList>
    </citation>
    <scope>IDENTIFICATION</scope>
    <source>
        <tissue evidence="4">Muscle</tissue>
    </source>
</reference>
<keyword evidence="1 2" id="KW-0175">Coiled coil</keyword>
<sequence length="351" mass="41562">MSLNLEAYFGSVFEERLKLNKVAQKDLADSSTSVMKLVETREECADVTRALESQKEEMQIKRENLRERDENIKKEEEKLKKSILKYNKFLQENDDRRLRALKKAEAERAQIRLKELEIQKLQAENDTLLARKEILEDRVRKAICYHEFLERATKMSGKFETIGQVIDRLHTLQSINKELLESQTRLEKERESTKLKLIQYINKQRTVLLHCNNQLHQQQTQLDSIRLEAYKWVNTLTHNLQVYVFCTVLSPNITNYSCVLQELKLKHFHSTAAKETLQFAQLKATICNIYQMITHYRRVSVDTEDTFKQLEMVNNDKILLSTLNESLFVKTIFKIKMRYRNVLKKTSHSNM</sequence>
<dbReference type="RefSeq" id="XP_018959657.1">
    <property type="nucleotide sequence ID" value="XM_019104112.2"/>
</dbReference>
<dbReference type="InterPro" id="IPR051147">
    <property type="entry name" value="CFAP_domain-containing"/>
</dbReference>
<dbReference type="Pfam" id="PF13863">
    <property type="entry name" value="DUF4200"/>
    <property type="match status" value="1"/>
</dbReference>
<organism evidence="4">
    <name type="scientific">Cyprinus carpio</name>
    <name type="common">Common carp</name>
    <dbReference type="NCBI Taxonomy" id="7962"/>
    <lineage>
        <taxon>Eukaryota</taxon>
        <taxon>Metazoa</taxon>
        <taxon>Chordata</taxon>
        <taxon>Craniata</taxon>
        <taxon>Vertebrata</taxon>
        <taxon>Euteleostomi</taxon>
        <taxon>Actinopterygii</taxon>
        <taxon>Neopterygii</taxon>
        <taxon>Teleostei</taxon>
        <taxon>Ostariophysi</taxon>
        <taxon>Cypriniformes</taxon>
        <taxon>Cyprinidae</taxon>
        <taxon>Cyprininae</taxon>
        <taxon>Cyprinus</taxon>
    </lineage>
</organism>
<protein>
    <submittedName>
        <fullName evidence="4">Coiled-coil domain-containing protein 42 like-2 isoform X1</fullName>
    </submittedName>
</protein>
<dbReference type="InterPro" id="IPR025252">
    <property type="entry name" value="DUF4200"/>
</dbReference>
<name>A0A9Q9VBF5_CYPCA</name>
<evidence type="ECO:0000259" key="3">
    <source>
        <dbReference type="Pfam" id="PF13863"/>
    </source>
</evidence>
<dbReference type="AlphaFoldDB" id="A0A9Q9VBF5"/>
<dbReference type="GO" id="GO:0005856">
    <property type="term" value="C:cytoskeleton"/>
    <property type="evidence" value="ECO:0007669"/>
    <property type="project" value="UniProtKB-ARBA"/>
</dbReference>
<dbReference type="OrthoDB" id="10264298at2759"/>
<dbReference type="PANTHER" id="PTHR21683">
    <property type="entry name" value="COILED-COIL DOMAIN-CONTAINING PROTEIN 42 LIKE-2-LIKE-RELATED"/>
    <property type="match status" value="1"/>
</dbReference>
<accession>A0A9Q9VBF5</accession>
<proteinExistence type="predicted"/>
<dbReference type="PANTHER" id="PTHR21683:SF2">
    <property type="entry name" value="COILED-COIL DOMAIN-CONTAINING PROTEIN 42 LIKE-2-LIKE"/>
    <property type="match status" value="1"/>
</dbReference>
<dbReference type="KEGG" id="ccar:109090316"/>
<evidence type="ECO:0000256" key="1">
    <source>
        <dbReference type="ARBA" id="ARBA00023054"/>
    </source>
</evidence>
<feature type="coiled-coil region" evidence="2">
    <location>
        <begin position="37"/>
        <end position="138"/>
    </location>
</feature>
<dbReference type="GeneID" id="109090316"/>
<evidence type="ECO:0000313" key="4">
    <source>
        <dbReference type="RefSeq" id="XP_018959657.1"/>
    </source>
</evidence>
<dbReference type="Proteomes" id="UP001155660">
    <property type="component" value="Chromosome A5"/>
</dbReference>